<sequence>MNALLRHASTWLAALLLLLLANAWWSGQGYLSSAVLQEWATVMRYAAGHGSYREFLSSYPPLAFLLNVLLGVPLHWLSSLPTPLLLASMLSAGLLALWRAQLLRAGWSGMASALAVLLVLINPLFLYLLSAGISAILLLGALYWFAAAFCASHRHGRVSDLMSLALSLVCLVFVHPFGQLFALVALPFLVLVLPQALLARSVFNSLLVLLFPLLFSILSFVYVVGMFDEAPASFLAAALQHPPLQPAALSASHTHGGAGSLALGLALGVLPSAWLILRRPPAHARRAVLLLILMCVLAAALQLCIQASQQAWSPGLGEALIALAPCMGVLLALLRDWPLSRLAFSAALAVLLASLLLAGLGLLQLGTGEAARWRDAGLGRGIPPAESASIALGKWLAQHTDILLDAQAHPALLAARGGARGLIVPGDEAFSVLLLGQAPQARFVVLPDPLSAAGEDQLNQRFPEFYLHGMPGYHLEYETYGWRVYERNPSITTAP</sequence>
<keyword evidence="1" id="KW-1133">Transmembrane helix</keyword>
<reference evidence="2 3" key="1">
    <citation type="journal article" date="2018" name="Int. J. Syst. Evol. Microbiol.">
        <title>Uliginosibacterium sediminicola sp. nov., isolated from freshwater sediment.</title>
        <authorList>
            <person name="Hwang W.M."/>
            <person name="Kim S.M."/>
            <person name="Kang K."/>
            <person name="Ahn T.Y."/>
        </authorList>
    </citation>
    <scope>NUCLEOTIDE SEQUENCE [LARGE SCALE GENOMIC DNA]</scope>
    <source>
        <strain evidence="2 3">M1-21</strain>
    </source>
</reference>
<evidence type="ECO:0000256" key="1">
    <source>
        <dbReference type="SAM" id="Phobius"/>
    </source>
</evidence>
<dbReference type="EMBL" id="JBDIVE010000008">
    <property type="protein sequence ID" value="MEN3069775.1"/>
    <property type="molecule type" value="Genomic_DNA"/>
</dbReference>
<feature type="transmembrane region" description="Helical" evidence="1">
    <location>
        <begin position="346"/>
        <end position="365"/>
    </location>
</feature>
<evidence type="ECO:0000313" key="2">
    <source>
        <dbReference type="EMBL" id="MEN3069775.1"/>
    </source>
</evidence>
<name>A0ABU9Z1B9_9RHOO</name>
<organism evidence="2 3">
    <name type="scientific">Uliginosibacterium sediminicola</name>
    <dbReference type="NCBI Taxonomy" id="2024550"/>
    <lineage>
        <taxon>Bacteria</taxon>
        <taxon>Pseudomonadati</taxon>
        <taxon>Pseudomonadota</taxon>
        <taxon>Betaproteobacteria</taxon>
        <taxon>Rhodocyclales</taxon>
        <taxon>Zoogloeaceae</taxon>
        <taxon>Uliginosibacterium</taxon>
    </lineage>
</organism>
<feature type="transmembrane region" description="Helical" evidence="1">
    <location>
        <begin position="258"/>
        <end position="277"/>
    </location>
</feature>
<feature type="transmembrane region" description="Helical" evidence="1">
    <location>
        <begin position="180"/>
        <end position="199"/>
    </location>
</feature>
<feature type="transmembrane region" description="Helical" evidence="1">
    <location>
        <begin position="315"/>
        <end position="334"/>
    </location>
</feature>
<comment type="caution">
    <text evidence="2">The sequence shown here is derived from an EMBL/GenBank/DDBJ whole genome shotgun (WGS) entry which is preliminary data.</text>
</comment>
<feature type="transmembrane region" description="Helical" evidence="1">
    <location>
        <begin position="105"/>
        <end position="125"/>
    </location>
</feature>
<feature type="transmembrane region" description="Helical" evidence="1">
    <location>
        <begin position="206"/>
        <end position="225"/>
    </location>
</feature>
<feature type="transmembrane region" description="Helical" evidence="1">
    <location>
        <begin position="289"/>
        <end position="309"/>
    </location>
</feature>
<keyword evidence="3" id="KW-1185">Reference proteome</keyword>
<dbReference type="RefSeq" id="WP_345920545.1">
    <property type="nucleotide sequence ID" value="NZ_JBDIVE010000008.1"/>
</dbReference>
<proteinExistence type="predicted"/>
<keyword evidence="1" id="KW-0812">Transmembrane</keyword>
<feature type="transmembrane region" description="Helical" evidence="1">
    <location>
        <begin position="131"/>
        <end position="151"/>
    </location>
</feature>
<gene>
    <name evidence="2" type="ORF">ABDB84_14935</name>
</gene>
<accession>A0ABU9Z1B9</accession>
<protein>
    <recommendedName>
        <fullName evidence="4">Glycosyltransferase RgtA/B/C/D-like domain-containing protein</fullName>
    </recommendedName>
</protein>
<evidence type="ECO:0008006" key="4">
    <source>
        <dbReference type="Google" id="ProtNLM"/>
    </source>
</evidence>
<dbReference type="Proteomes" id="UP001410394">
    <property type="component" value="Unassembled WGS sequence"/>
</dbReference>
<keyword evidence="1" id="KW-0472">Membrane</keyword>
<evidence type="ECO:0000313" key="3">
    <source>
        <dbReference type="Proteomes" id="UP001410394"/>
    </source>
</evidence>